<dbReference type="CDD" id="cd06259">
    <property type="entry name" value="YdcF-like"/>
    <property type="match status" value="1"/>
</dbReference>
<dbReference type="RefSeq" id="WP_110377891.1">
    <property type="nucleotide sequence ID" value="NZ_CAKNFM010000006.1"/>
</dbReference>
<feature type="domain" description="DUF218" evidence="2">
    <location>
        <begin position="81"/>
        <end position="214"/>
    </location>
</feature>
<organism evidence="3 4">
    <name type="scientific">Chelatococcus asaccharovorans</name>
    <dbReference type="NCBI Taxonomy" id="28210"/>
    <lineage>
        <taxon>Bacteria</taxon>
        <taxon>Pseudomonadati</taxon>
        <taxon>Pseudomonadota</taxon>
        <taxon>Alphaproteobacteria</taxon>
        <taxon>Hyphomicrobiales</taxon>
        <taxon>Chelatococcaceae</taxon>
        <taxon>Chelatococcus</taxon>
    </lineage>
</organism>
<dbReference type="InterPro" id="IPR051599">
    <property type="entry name" value="Cell_Envelope_Assoc"/>
</dbReference>
<dbReference type="OrthoDB" id="5405780at2"/>
<comment type="caution">
    <text evidence="3">The sequence shown here is derived from an EMBL/GenBank/DDBJ whole genome shotgun (WGS) entry which is preliminary data.</text>
</comment>
<evidence type="ECO:0000313" key="3">
    <source>
        <dbReference type="EMBL" id="PXW52907.1"/>
    </source>
</evidence>
<dbReference type="InterPro" id="IPR003848">
    <property type="entry name" value="DUF218"/>
</dbReference>
<evidence type="ECO:0000259" key="2">
    <source>
        <dbReference type="Pfam" id="PF02698"/>
    </source>
</evidence>
<gene>
    <name evidence="3" type="ORF">C7450_115106</name>
</gene>
<dbReference type="Gene3D" id="3.40.50.620">
    <property type="entry name" value="HUPs"/>
    <property type="match status" value="1"/>
</dbReference>
<evidence type="ECO:0000256" key="1">
    <source>
        <dbReference type="SAM" id="Phobius"/>
    </source>
</evidence>
<dbReference type="PANTHER" id="PTHR30336:SF20">
    <property type="entry name" value="DUF218 DOMAIN-CONTAINING PROTEIN"/>
    <property type="match status" value="1"/>
</dbReference>
<proteinExistence type="predicted"/>
<feature type="transmembrane region" description="Helical" evidence="1">
    <location>
        <begin position="43"/>
        <end position="67"/>
    </location>
</feature>
<evidence type="ECO:0000313" key="4">
    <source>
        <dbReference type="Proteomes" id="UP000248021"/>
    </source>
</evidence>
<dbReference type="PANTHER" id="PTHR30336">
    <property type="entry name" value="INNER MEMBRANE PROTEIN, PROBABLE PERMEASE"/>
    <property type="match status" value="1"/>
</dbReference>
<dbReference type="GO" id="GO:0005886">
    <property type="term" value="C:plasma membrane"/>
    <property type="evidence" value="ECO:0007669"/>
    <property type="project" value="TreeGrafter"/>
</dbReference>
<dbReference type="AlphaFoldDB" id="A0A2V3TWD1"/>
<keyword evidence="1" id="KW-0472">Membrane</keyword>
<dbReference type="Proteomes" id="UP000248021">
    <property type="component" value="Unassembled WGS sequence"/>
</dbReference>
<keyword evidence="4" id="KW-1185">Reference proteome</keyword>
<sequence length="241" mass="26662">MQQGLFCPSIKADRPMIAERERWSVAIADQARLSRGAGSSRGAGFLVLAALAVTTMIMAPAFGLLAAERLLTVRSDLGRVDAIVVLGGDGPRRAYRAASLYRAGVAPNVIIAGDGDCTFIRQMMIESGVPSGVIRMECQSRNTWENARFSLPMLIEAKVRRAVIVTSWFHSRRALACFRAVAPWVAFASAPVEPEWSSWRLMEDPDSGRILLEYMKVAWYILRYGIDITEFGSEHTQRARP</sequence>
<keyword evidence="1" id="KW-0812">Transmembrane</keyword>
<keyword evidence="1" id="KW-1133">Transmembrane helix</keyword>
<dbReference type="Pfam" id="PF02698">
    <property type="entry name" value="DUF218"/>
    <property type="match status" value="1"/>
</dbReference>
<dbReference type="InterPro" id="IPR014729">
    <property type="entry name" value="Rossmann-like_a/b/a_fold"/>
</dbReference>
<accession>A0A2V3TWD1</accession>
<dbReference type="EMBL" id="QJJK01000015">
    <property type="protein sequence ID" value="PXW52907.1"/>
    <property type="molecule type" value="Genomic_DNA"/>
</dbReference>
<protein>
    <submittedName>
        <fullName evidence="3">Uncharacterized SAM-binding protein YcdF (DUF218 family)</fullName>
    </submittedName>
</protein>
<name>A0A2V3TWD1_9HYPH</name>
<reference evidence="3 4" key="1">
    <citation type="submission" date="2018-05" db="EMBL/GenBank/DDBJ databases">
        <title>Genomic Encyclopedia of Type Strains, Phase IV (KMG-IV): sequencing the most valuable type-strain genomes for metagenomic binning, comparative biology and taxonomic classification.</title>
        <authorList>
            <person name="Goeker M."/>
        </authorList>
    </citation>
    <scope>NUCLEOTIDE SEQUENCE [LARGE SCALE GENOMIC DNA]</scope>
    <source>
        <strain evidence="3 4">DSM 6462</strain>
    </source>
</reference>